<proteinExistence type="predicted"/>
<reference evidence="3" key="1">
    <citation type="submission" date="2020-08" db="EMBL/GenBank/DDBJ databases">
        <authorList>
            <person name="Cejkova D."/>
            <person name="Kubasova T."/>
            <person name="Jahodarova E."/>
            <person name="Rychlik I."/>
        </authorList>
    </citation>
    <scope>NUCLEOTIDE SEQUENCE</scope>
    <source>
        <strain evidence="3">An824</strain>
    </source>
</reference>
<accession>A0A938WTJ1</accession>
<dbReference type="Proteomes" id="UP000706891">
    <property type="component" value="Unassembled WGS sequence"/>
</dbReference>
<name>A0A938WTJ1_9BACT</name>
<organism evidence="3 4">
    <name type="scientific">Marseilla massiliensis</name>
    <dbReference type="NCBI Taxonomy" id="1841864"/>
    <lineage>
        <taxon>Bacteria</taxon>
        <taxon>Pseudomonadati</taxon>
        <taxon>Bacteroidota</taxon>
        <taxon>Bacteroidia</taxon>
        <taxon>Bacteroidales</taxon>
        <taxon>Prevotellaceae</taxon>
        <taxon>Marseilla</taxon>
    </lineage>
</organism>
<dbReference type="EMBL" id="JACJJG010000008">
    <property type="protein sequence ID" value="MBM6672889.1"/>
    <property type="molecule type" value="Genomic_DNA"/>
</dbReference>
<gene>
    <name evidence="3" type="ORF">H6A34_03225</name>
</gene>
<evidence type="ECO:0000313" key="3">
    <source>
        <dbReference type="EMBL" id="MBM6672889.1"/>
    </source>
</evidence>
<evidence type="ECO:0000259" key="2">
    <source>
        <dbReference type="Pfam" id="PF25583"/>
    </source>
</evidence>
<dbReference type="InterPro" id="IPR026881">
    <property type="entry name" value="WYL_dom"/>
</dbReference>
<evidence type="ECO:0000313" key="4">
    <source>
        <dbReference type="Proteomes" id="UP000706891"/>
    </source>
</evidence>
<dbReference type="PROSITE" id="PS52050">
    <property type="entry name" value="WYL"/>
    <property type="match status" value="1"/>
</dbReference>
<dbReference type="InterPro" id="IPR057727">
    <property type="entry name" value="WCX_dom"/>
</dbReference>
<dbReference type="InterPro" id="IPR051534">
    <property type="entry name" value="CBASS_pafABC_assoc_protein"/>
</dbReference>
<reference evidence="3" key="2">
    <citation type="journal article" date="2021" name="Sci. Rep.">
        <title>The distribution of antibiotic resistance genes in chicken gut microbiota commensals.</title>
        <authorList>
            <person name="Juricova H."/>
            <person name="Matiasovicova J."/>
            <person name="Kubasova T."/>
            <person name="Cejkova D."/>
            <person name="Rychlik I."/>
        </authorList>
    </citation>
    <scope>NUCLEOTIDE SEQUENCE</scope>
    <source>
        <strain evidence="3">An824</strain>
    </source>
</reference>
<dbReference type="PANTHER" id="PTHR34580:SF9">
    <property type="entry name" value="SLL5097 PROTEIN"/>
    <property type="match status" value="1"/>
</dbReference>
<protein>
    <submittedName>
        <fullName evidence="3">WYL domain-containing protein</fullName>
    </submittedName>
</protein>
<keyword evidence="4" id="KW-1185">Reference proteome</keyword>
<feature type="domain" description="WYL" evidence="1">
    <location>
        <begin position="158"/>
        <end position="225"/>
    </location>
</feature>
<comment type="caution">
    <text evidence="3">The sequence shown here is derived from an EMBL/GenBank/DDBJ whole genome shotgun (WGS) entry which is preliminary data.</text>
</comment>
<evidence type="ECO:0000259" key="1">
    <source>
        <dbReference type="Pfam" id="PF13280"/>
    </source>
</evidence>
<dbReference type="Pfam" id="PF25583">
    <property type="entry name" value="WCX"/>
    <property type="match status" value="1"/>
</dbReference>
<dbReference type="AlphaFoldDB" id="A0A938WTJ1"/>
<feature type="domain" description="WCX" evidence="2">
    <location>
        <begin position="291"/>
        <end position="344"/>
    </location>
</feature>
<sequence>MPKNKNAMTRYKILDELLSNRYHNYSLDDLTEEVNNQLSEINPETDGVGRRTIEKDIEYLEYKGPFDGVDIERYYIADERTGRKKMCLRYANPNFSIFNKTLTDDEEYLLKEALSLLGQFDGLPNLEGLEGLRLGLGVKHNERKIVSFTKNPLEGSNIFGKLFTAISERQVIELHYHKFNTPDKGQTVVIYPYLLKEYNRRWYLFGSVESDLKLLNYALDRIDDVVPLPSHKYIDYEGDLNERFEDIVGVTLFDDSPLYEIYFWVSDLSKDYVATKPIHESQRTLNDAKTSELREKYPVLNGGRFYRIDCKENYELIRELASFGKELVVLEPSEIQDKIWERICEMEAEYLKVRK</sequence>
<dbReference type="PANTHER" id="PTHR34580">
    <property type="match status" value="1"/>
</dbReference>
<dbReference type="Pfam" id="PF13280">
    <property type="entry name" value="WYL"/>
    <property type="match status" value="1"/>
</dbReference>